<organism evidence="2 3">
    <name type="scientific">Nonomuraea maritima</name>
    <dbReference type="NCBI Taxonomy" id="683260"/>
    <lineage>
        <taxon>Bacteria</taxon>
        <taxon>Bacillati</taxon>
        <taxon>Actinomycetota</taxon>
        <taxon>Actinomycetes</taxon>
        <taxon>Streptosporangiales</taxon>
        <taxon>Streptosporangiaceae</taxon>
        <taxon>Nonomuraea</taxon>
    </lineage>
</organism>
<keyword evidence="1" id="KW-0732">Signal</keyword>
<dbReference type="AlphaFoldDB" id="A0A1G9BLS9"/>
<dbReference type="Proteomes" id="UP000198683">
    <property type="component" value="Unassembled WGS sequence"/>
</dbReference>
<sequence length="150" mass="16065">MHVLKFVPKVVAAAALAGSVLVAVPAHASTAYTPEGVCGAGFARVADGAKPVKDGKDTYGYVYLMYNRRTGYNCVVTIKTSYYRTPTYTTAMLRVQGSKPVTDAGKFKYYAGPVKLKAAGKCVAYWGTIRNTRIDFAEAKGGRATFGNCK</sequence>
<dbReference type="STRING" id="683260.SAMN05421874_107216"/>
<accession>A0A1G9BLS9</accession>
<proteinExistence type="predicted"/>
<evidence type="ECO:0000313" key="2">
    <source>
        <dbReference type="EMBL" id="SDK40478.1"/>
    </source>
</evidence>
<protein>
    <recommendedName>
        <fullName evidence="4">Spore-associated protein A</fullName>
    </recommendedName>
</protein>
<feature type="chain" id="PRO_5011626818" description="Spore-associated protein A" evidence="1">
    <location>
        <begin position="29"/>
        <end position="150"/>
    </location>
</feature>
<evidence type="ECO:0000313" key="3">
    <source>
        <dbReference type="Proteomes" id="UP000198683"/>
    </source>
</evidence>
<feature type="signal peptide" evidence="1">
    <location>
        <begin position="1"/>
        <end position="28"/>
    </location>
</feature>
<gene>
    <name evidence="2" type="ORF">SAMN05421874_107216</name>
</gene>
<keyword evidence="3" id="KW-1185">Reference proteome</keyword>
<dbReference type="EMBL" id="FNFB01000007">
    <property type="protein sequence ID" value="SDK40478.1"/>
    <property type="molecule type" value="Genomic_DNA"/>
</dbReference>
<evidence type="ECO:0008006" key="4">
    <source>
        <dbReference type="Google" id="ProtNLM"/>
    </source>
</evidence>
<evidence type="ECO:0000256" key="1">
    <source>
        <dbReference type="SAM" id="SignalP"/>
    </source>
</evidence>
<reference evidence="2 3" key="1">
    <citation type="submission" date="2016-10" db="EMBL/GenBank/DDBJ databases">
        <authorList>
            <person name="de Groot N.N."/>
        </authorList>
    </citation>
    <scope>NUCLEOTIDE SEQUENCE [LARGE SCALE GENOMIC DNA]</scope>
    <source>
        <strain evidence="2 3">CGMCC 4.5681</strain>
    </source>
</reference>
<name>A0A1G9BLS9_9ACTN</name>